<feature type="chain" id="PRO_5047187550" evidence="4">
    <location>
        <begin position="23"/>
        <end position="246"/>
    </location>
</feature>
<dbReference type="PIRSF" id="PIRSF004846">
    <property type="entry name" value="ModA"/>
    <property type="match status" value="1"/>
</dbReference>
<keyword evidence="2" id="KW-0479">Metal-binding</keyword>
<dbReference type="Proteomes" id="UP001597337">
    <property type="component" value="Unassembled WGS sequence"/>
</dbReference>
<sequence length="246" mass="26057">MKVMHKTLAVLLLASATTLAQADEVKVAVAANFTAAMKEIATAFEQSTGHTALVSFGSTGKLYTQITNGAPFEVFLAADQARPEKLVKEGEASGEFTYAVGKLVLWSTDPTLITDGGAVLSSDRFEKLAIANPKTAPYGAAAIEVLKALGLEDGIKSKLVQGDNIAQTYQFVATKNAELGFVALAQTVKTQGGSSWNIPEDLYTPIRQDAVLLKKGDDNPAAKALIDYLKGPEARAVIEKYGYGVE</sequence>
<keyword evidence="3 4" id="KW-0732">Signal</keyword>
<evidence type="ECO:0000313" key="6">
    <source>
        <dbReference type="Proteomes" id="UP001597337"/>
    </source>
</evidence>
<dbReference type="NCBIfam" id="TIGR01256">
    <property type="entry name" value="modA"/>
    <property type="match status" value="1"/>
</dbReference>
<evidence type="ECO:0000256" key="2">
    <source>
        <dbReference type="ARBA" id="ARBA00022723"/>
    </source>
</evidence>
<keyword evidence="6" id="KW-1185">Reference proteome</keyword>
<comment type="similarity">
    <text evidence="1">Belongs to the bacterial solute-binding protein ModA family.</text>
</comment>
<evidence type="ECO:0000313" key="5">
    <source>
        <dbReference type="EMBL" id="MFD2113193.1"/>
    </source>
</evidence>
<dbReference type="PANTHER" id="PTHR30632">
    <property type="entry name" value="MOLYBDATE-BINDING PERIPLASMIC PROTEIN"/>
    <property type="match status" value="1"/>
</dbReference>
<dbReference type="InterPro" id="IPR005950">
    <property type="entry name" value="ModA"/>
</dbReference>
<evidence type="ECO:0000256" key="1">
    <source>
        <dbReference type="ARBA" id="ARBA00009175"/>
    </source>
</evidence>
<organism evidence="5 6">
    <name type="scientific">Thiorhodococcus fuscus</name>
    <dbReference type="NCBI Taxonomy" id="527200"/>
    <lineage>
        <taxon>Bacteria</taxon>
        <taxon>Pseudomonadati</taxon>
        <taxon>Pseudomonadota</taxon>
        <taxon>Gammaproteobacteria</taxon>
        <taxon>Chromatiales</taxon>
        <taxon>Chromatiaceae</taxon>
        <taxon>Thiorhodococcus</taxon>
    </lineage>
</organism>
<dbReference type="EMBL" id="JBHUHX010000046">
    <property type="protein sequence ID" value="MFD2113193.1"/>
    <property type="molecule type" value="Genomic_DNA"/>
</dbReference>
<dbReference type="Pfam" id="PF13531">
    <property type="entry name" value="SBP_bac_11"/>
    <property type="match status" value="1"/>
</dbReference>
<dbReference type="InterPro" id="IPR044084">
    <property type="entry name" value="AvModA-like_subst-bd"/>
</dbReference>
<dbReference type="Gene3D" id="3.40.190.10">
    <property type="entry name" value="Periplasmic binding protein-like II"/>
    <property type="match status" value="2"/>
</dbReference>
<comment type="caution">
    <text evidence="5">The sequence shown here is derived from an EMBL/GenBank/DDBJ whole genome shotgun (WGS) entry which is preliminary data.</text>
</comment>
<dbReference type="RefSeq" id="WP_386027900.1">
    <property type="nucleotide sequence ID" value="NZ_JBHUHX010000046.1"/>
</dbReference>
<dbReference type="PANTHER" id="PTHR30632:SF14">
    <property type="entry name" value="TUNGSTATE_MOLYBDATE_CHROMATE-BINDING PROTEIN MODA"/>
    <property type="match status" value="1"/>
</dbReference>
<name>A0ABW4YC29_9GAMM</name>
<reference evidence="6" key="1">
    <citation type="journal article" date="2019" name="Int. J. Syst. Evol. Microbiol.">
        <title>The Global Catalogue of Microorganisms (GCM) 10K type strain sequencing project: providing services to taxonomists for standard genome sequencing and annotation.</title>
        <authorList>
            <consortium name="The Broad Institute Genomics Platform"/>
            <consortium name="The Broad Institute Genome Sequencing Center for Infectious Disease"/>
            <person name="Wu L."/>
            <person name="Ma J."/>
        </authorList>
    </citation>
    <scope>NUCLEOTIDE SEQUENCE [LARGE SCALE GENOMIC DNA]</scope>
    <source>
        <strain evidence="6">KACC 12597</strain>
    </source>
</reference>
<dbReference type="CDD" id="cd13539">
    <property type="entry name" value="PBP2_AvModA"/>
    <property type="match status" value="1"/>
</dbReference>
<accession>A0ABW4YC29</accession>
<feature type="signal peptide" evidence="4">
    <location>
        <begin position="1"/>
        <end position="22"/>
    </location>
</feature>
<evidence type="ECO:0000256" key="3">
    <source>
        <dbReference type="ARBA" id="ARBA00022729"/>
    </source>
</evidence>
<dbReference type="InterPro" id="IPR050682">
    <property type="entry name" value="ModA/WtpA"/>
</dbReference>
<evidence type="ECO:0000256" key="4">
    <source>
        <dbReference type="SAM" id="SignalP"/>
    </source>
</evidence>
<protein>
    <submittedName>
        <fullName evidence="5">Molybdate ABC transporter substrate-binding protein</fullName>
    </submittedName>
</protein>
<proteinExistence type="inferred from homology"/>
<gene>
    <name evidence="5" type="primary">modA</name>
    <name evidence="5" type="ORF">ACFSJC_15185</name>
</gene>
<dbReference type="SUPFAM" id="SSF53850">
    <property type="entry name" value="Periplasmic binding protein-like II"/>
    <property type="match status" value="1"/>
</dbReference>